<dbReference type="InterPro" id="IPR006350">
    <property type="entry name" value="Intron_endoG1"/>
</dbReference>
<evidence type="ECO:0000313" key="5">
    <source>
        <dbReference type="Proteomes" id="UP000252139"/>
    </source>
</evidence>
<feature type="domain" description="GIY-YIG" evidence="3">
    <location>
        <begin position="35"/>
        <end position="121"/>
    </location>
</feature>
<dbReference type="OrthoDB" id="5381460at2759"/>
<dbReference type="Pfam" id="PF07460">
    <property type="entry name" value="NUMOD3"/>
    <property type="match status" value="2"/>
</dbReference>
<evidence type="ECO:0000313" key="4">
    <source>
        <dbReference type="EMBL" id="RCH81245.1"/>
    </source>
</evidence>
<dbReference type="Pfam" id="PF01541">
    <property type="entry name" value="GIY-YIG"/>
    <property type="match status" value="1"/>
</dbReference>
<dbReference type="GO" id="GO:0004519">
    <property type="term" value="F:endonuclease activity"/>
    <property type="evidence" value="ECO:0007669"/>
    <property type="project" value="InterPro"/>
</dbReference>
<dbReference type="SUPFAM" id="SSF64496">
    <property type="entry name" value="DNA-binding domain of intron-encoded endonucleases"/>
    <property type="match status" value="1"/>
</dbReference>
<organism evidence="4 5">
    <name type="scientific">Rhizopus azygosporus</name>
    <name type="common">Rhizopus microsporus var. azygosporus</name>
    <dbReference type="NCBI Taxonomy" id="86630"/>
    <lineage>
        <taxon>Eukaryota</taxon>
        <taxon>Fungi</taxon>
        <taxon>Fungi incertae sedis</taxon>
        <taxon>Mucoromycota</taxon>
        <taxon>Mucoromycotina</taxon>
        <taxon>Mucoromycetes</taxon>
        <taxon>Mucorales</taxon>
        <taxon>Mucorineae</taxon>
        <taxon>Rhizopodaceae</taxon>
        <taxon>Rhizopus</taxon>
    </lineage>
</organism>
<protein>
    <recommendedName>
        <fullName evidence="3">GIY-YIG domain-containing protein</fullName>
    </recommendedName>
</protein>
<name>A0A367IU67_RHIAZ</name>
<feature type="non-terminal residue" evidence="4">
    <location>
        <position position="1"/>
    </location>
</feature>
<dbReference type="AlphaFoldDB" id="A0A367IU67"/>
<accession>A0A367IU67</accession>
<comment type="similarity">
    <text evidence="1">To endonucleases of group I introns of fungi and phage.</text>
</comment>
<feature type="region of interest" description="Disordered" evidence="2">
    <location>
        <begin position="152"/>
        <end position="175"/>
    </location>
</feature>
<dbReference type="SUPFAM" id="SSF82771">
    <property type="entry name" value="GIY-YIG endonuclease"/>
    <property type="match status" value="1"/>
</dbReference>
<dbReference type="InterPro" id="IPR003611">
    <property type="entry name" value="NUMOD3"/>
</dbReference>
<dbReference type="CDD" id="cd10445">
    <property type="entry name" value="GIY-YIG_bI1_like"/>
    <property type="match status" value="1"/>
</dbReference>
<dbReference type="InterPro" id="IPR035901">
    <property type="entry name" value="GIY-YIG_endonuc_sf"/>
</dbReference>
<dbReference type="EMBL" id="PJQL01003519">
    <property type="protein sequence ID" value="RCH81245.1"/>
    <property type="molecule type" value="Genomic_DNA"/>
</dbReference>
<dbReference type="InterPro" id="IPR000305">
    <property type="entry name" value="GIY-YIG_endonuc"/>
</dbReference>
<evidence type="ECO:0000256" key="2">
    <source>
        <dbReference type="SAM" id="MobiDB-lite"/>
    </source>
</evidence>
<dbReference type="SMART" id="SM00465">
    <property type="entry name" value="GIYc"/>
    <property type="match status" value="1"/>
</dbReference>
<proteinExistence type="predicted"/>
<evidence type="ECO:0000259" key="3">
    <source>
        <dbReference type="PROSITE" id="PS50164"/>
    </source>
</evidence>
<keyword evidence="5" id="KW-1185">Reference proteome</keyword>
<dbReference type="Gene3D" id="3.40.1440.10">
    <property type="entry name" value="GIY-YIG endonuclease"/>
    <property type="match status" value="1"/>
</dbReference>
<sequence>LFNFFTGFNYFDNTTDGVLSFPATDIRLHKSSLNNKSGVYAWVNKVNGSCYIGSTVNLWNRLLDYGQPGYQVAKSETNIVKAIIKYGVENFDIIIISYVDIEVLRATEQAHITTYSPRYNIIARVDSSIGYTHSEESKKKISEAMLGKKWNEARRNSHSERQKGEKNSFYGRTHTDETKEKLRQIALARTYSPLW</sequence>
<dbReference type="PROSITE" id="PS50164">
    <property type="entry name" value="GIY_YIG"/>
    <property type="match status" value="1"/>
</dbReference>
<evidence type="ECO:0000256" key="1">
    <source>
        <dbReference type="ARBA" id="ARBA00010045"/>
    </source>
</evidence>
<dbReference type="SMART" id="SM00496">
    <property type="entry name" value="IENR2"/>
    <property type="match status" value="2"/>
</dbReference>
<dbReference type="Proteomes" id="UP000252139">
    <property type="component" value="Unassembled WGS sequence"/>
</dbReference>
<gene>
    <name evidence="4" type="ORF">CU097_005128</name>
</gene>
<comment type="caution">
    <text evidence="4">The sequence shown here is derived from an EMBL/GenBank/DDBJ whole genome shotgun (WGS) entry which is preliminary data.</text>
</comment>
<dbReference type="STRING" id="86630.A0A367IU67"/>
<dbReference type="NCBIfam" id="TIGR01453">
    <property type="entry name" value="grpIintron_endo"/>
    <property type="match status" value="1"/>
</dbReference>
<reference evidence="4 5" key="1">
    <citation type="journal article" date="2018" name="G3 (Bethesda)">
        <title>Phylogenetic and Phylogenomic Definition of Rhizopus Species.</title>
        <authorList>
            <person name="Gryganskyi A.P."/>
            <person name="Golan J."/>
            <person name="Dolatabadi S."/>
            <person name="Mondo S."/>
            <person name="Robb S."/>
            <person name="Idnurm A."/>
            <person name="Muszewska A."/>
            <person name="Steczkiewicz K."/>
            <person name="Masonjones S."/>
            <person name="Liao H.L."/>
            <person name="Gajdeczka M.T."/>
            <person name="Anike F."/>
            <person name="Vuek A."/>
            <person name="Anishchenko I.M."/>
            <person name="Voigt K."/>
            <person name="de Hoog G.S."/>
            <person name="Smith M.E."/>
            <person name="Heitman J."/>
            <person name="Vilgalys R."/>
            <person name="Stajich J.E."/>
        </authorList>
    </citation>
    <scope>NUCLEOTIDE SEQUENCE [LARGE SCALE GENOMIC DNA]</scope>
    <source>
        <strain evidence="4 5">CBS 357.93</strain>
    </source>
</reference>
<feature type="compositionally biased region" description="Basic and acidic residues" evidence="2">
    <location>
        <begin position="152"/>
        <end position="166"/>
    </location>
</feature>
<dbReference type="GO" id="GO:0003677">
    <property type="term" value="F:DNA binding"/>
    <property type="evidence" value="ECO:0007669"/>
    <property type="project" value="InterPro"/>
</dbReference>